<dbReference type="EMBL" id="NCKW01020359">
    <property type="protein sequence ID" value="POM58102.1"/>
    <property type="molecule type" value="Genomic_DNA"/>
</dbReference>
<organism evidence="1 2">
    <name type="scientific">Phytophthora palmivora</name>
    <dbReference type="NCBI Taxonomy" id="4796"/>
    <lineage>
        <taxon>Eukaryota</taxon>
        <taxon>Sar</taxon>
        <taxon>Stramenopiles</taxon>
        <taxon>Oomycota</taxon>
        <taxon>Peronosporomycetes</taxon>
        <taxon>Peronosporales</taxon>
        <taxon>Peronosporaceae</taxon>
        <taxon>Phytophthora</taxon>
    </lineage>
</organism>
<protein>
    <submittedName>
        <fullName evidence="1">Uncharacterized protein</fullName>
    </submittedName>
</protein>
<keyword evidence="2" id="KW-1185">Reference proteome</keyword>
<proteinExistence type="predicted"/>
<sequence length="259" mass="29407">MEHKRLTATAKSQASYIENLREICLVPHGVSTAAFQHDALTDVANGDKTPEFSDMALFESLLHKIDSCYASIDDLLGECGLAELPVGVVTSTHQRDEGGETEFIQHLNKFELPSSFEKTCLPSWKSVDRQHHQHDRKTYKYGSPNDTIAIRYRMVRTLATGTTASVVQRMTELCVFGKRTQRAREFCAGCILMKQDGAGFGQQIMDLDHKSRLVSVKFQFFSTPLSQLLVVFINFSRIELMKMREKLLVHFAIYYSRIC</sequence>
<name>A0A2P4WXT1_9STRA</name>
<gene>
    <name evidence="1" type="ORF">PHPALM_37300</name>
</gene>
<reference evidence="1 2" key="1">
    <citation type="journal article" date="2017" name="Genome Biol. Evol.">
        <title>Phytophthora megakarya and P. palmivora, closely related causal agents of cacao black pod rot, underwent increases in genome sizes and gene numbers by different mechanisms.</title>
        <authorList>
            <person name="Ali S.S."/>
            <person name="Shao J."/>
            <person name="Lary D.J."/>
            <person name="Kronmiller B."/>
            <person name="Shen D."/>
            <person name="Strem M.D."/>
            <person name="Amoako-Attah I."/>
            <person name="Akrofi A.Y."/>
            <person name="Begoude B.A."/>
            <person name="Ten Hoopen G.M."/>
            <person name="Coulibaly K."/>
            <person name="Kebe B.I."/>
            <person name="Melnick R.L."/>
            <person name="Guiltinan M.J."/>
            <person name="Tyler B.M."/>
            <person name="Meinhardt L.W."/>
            <person name="Bailey B.A."/>
        </authorList>
    </citation>
    <scope>NUCLEOTIDE SEQUENCE [LARGE SCALE GENOMIC DNA]</scope>
    <source>
        <strain evidence="2">sbr112.9</strain>
    </source>
</reference>
<dbReference type="AlphaFoldDB" id="A0A2P4WXT1"/>
<accession>A0A2P4WXT1</accession>
<evidence type="ECO:0000313" key="2">
    <source>
        <dbReference type="Proteomes" id="UP000237271"/>
    </source>
</evidence>
<comment type="caution">
    <text evidence="1">The sequence shown here is derived from an EMBL/GenBank/DDBJ whole genome shotgun (WGS) entry which is preliminary data.</text>
</comment>
<evidence type="ECO:0000313" key="1">
    <source>
        <dbReference type="EMBL" id="POM58102.1"/>
    </source>
</evidence>
<dbReference type="Proteomes" id="UP000237271">
    <property type="component" value="Unassembled WGS sequence"/>
</dbReference>
<dbReference type="OrthoDB" id="162987at2759"/>